<dbReference type="AlphaFoldDB" id="R0GBQ5"/>
<dbReference type="InterPro" id="IPR000306">
    <property type="entry name" value="Znf_FYVE"/>
</dbReference>
<dbReference type="PRINTS" id="PR00633">
    <property type="entry name" value="RCCNDNSATION"/>
</dbReference>
<evidence type="ECO:0000259" key="9">
    <source>
        <dbReference type="PROSITE" id="PS50178"/>
    </source>
</evidence>
<feature type="repeat" description="RCC1" evidence="6">
    <location>
        <begin position="95"/>
        <end position="146"/>
    </location>
</feature>
<dbReference type="PROSITE" id="PS51514">
    <property type="entry name" value="BRX"/>
    <property type="match status" value="1"/>
</dbReference>
<dbReference type="EMBL" id="KB870807">
    <property type="protein sequence ID" value="EOA33167.1"/>
    <property type="molecule type" value="Genomic_DNA"/>
</dbReference>
<dbReference type="Pfam" id="PF25390">
    <property type="entry name" value="WD40_RLD"/>
    <property type="match status" value="1"/>
</dbReference>
<keyword evidence="7" id="KW-0175">Coiled coil</keyword>
<protein>
    <recommendedName>
        <fullName evidence="13">FYVE-type domain-containing protein</fullName>
    </recommendedName>
</protein>
<dbReference type="InterPro" id="IPR013591">
    <property type="entry name" value="Brevis_radix_dom"/>
</dbReference>
<dbReference type="InterPro" id="IPR011011">
    <property type="entry name" value="Znf_FYVE_PHD"/>
</dbReference>
<dbReference type="Pfam" id="PF08381">
    <property type="entry name" value="BRX"/>
    <property type="match status" value="1"/>
</dbReference>
<feature type="compositionally biased region" description="Basic and acidic residues" evidence="8">
    <location>
        <begin position="696"/>
        <end position="705"/>
    </location>
</feature>
<feature type="region of interest" description="Disordered" evidence="8">
    <location>
        <begin position="325"/>
        <end position="344"/>
    </location>
</feature>
<feature type="repeat" description="RCC1" evidence="6">
    <location>
        <begin position="147"/>
        <end position="198"/>
    </location>
</feature>
<reference evidence="12" key="1">
    <citation type="journal article" date="2013" name="Nat. Genet.">
        <title>The Capsella rubella genome and the genomic consequences of rapid mating system evolution.</title>
        <authorList>
            <person name="Slotte T."/>
            <person name="Hazzouri K.M."/>
            <person name="Agren J.A."/>
            <person name="Koenig D."/>
            <person name="Maumus F."/>
            <person name="Guo Y.L."/>
            <person name="Steige K."/>
            <person name="Platts A.E."/>
            <person name="Escobar J.S."/>
            <person name="Newman L.K."/>
            <person name="Wang W."/>
            <person name="Mandakova T."/>
            <person name="Vello E."/>
            <person name="Smith L.M."/>
            <person name="Henz S.R."/>
            <person name="Steffen J."/>
            <person name="Takuno S."/>
            <person name="Brandvain Y."/>
            <person name="Coop G."/>
            <person name="Andolfatto P."/>
            <person name="Hu T.T."/>
            <person name="Blanchette M."/>
            <person name="Clark R.M."/>
            <person name="Quesneville H."/>
            <person name="Nordborg M."/>
            <person name="Gaut B.S."/>
            <person name="Lysak M.A."/>
            <person name="Jenkins J."/>
            <person name="Grimwood J."/>
            <person name="Chapman J."/>
            <person name="Prochnik S."/>
            <person name="Shu S."/>
            <person name="Rokhsar D."/>
            <person name="Schmutz J."/>
            <person name="Weigel D."/>
            <person name="Wright S.I."/>
        </authorList>
    </citation>
    <scope>NUCLEOTIDE SEQUENCE [LARGE SCALE GENOMIC DNA]</scope>
    <source>
        <strain evidence="12">cv. Monte Gargano</strain>
    </source>
</reference>
<dbReference type="InterPro" id="IPR000408">
    <property type="entry name" value="Reg_chr_condens"/>
</dbReference>
<dbReference type="Proteomes" id="UP000029121">
    <property type="component" value="Unassembled WGS sequence"/>
</dbReference>
<feature type="coiled-coil region" evidence="7">
    <location>
        <begin position="456"/>
        <end position="532"/>
    </location>
</feature>
<evidence type="ECO:0000256" key="1">
    <source>
        <dbReference type="ARBA" id="ARBA00022723"/>
    </source>
</evidence>
<feature type="non-terminal residue" evidence="11">
    <location>
        <position position="1"/>
    </location>
</feature>
<keyword evidence="3 5" id="KW-0863">Zinc-finger</keyword>
<dbReference type="PANTHER" id="PTHR22870:SF464">
    <property type="entry name" value="REGULATOR OF CHROMOSOME CONDENSATION (RCC1) FAMILY WITH FYVE ZINC FINGER DOMAIN-CONTAINING PROTEIN"/>
    <property type="match status" value="1"/>
</dbReference>
<feature type="domain" description="BRX" evidence="10">
    <location>
        <begin position="611"/>
        <end position="666"/>
    </location>
</feature>
<evidence type="ECO:0008006" key="13">
    <source>
        <dbReference type="Google" id="ProtNLM"/>
    </source>
</evidence>
<dbReference type="Pfam" id="PF13713">
    <property type="entry name" value="BRX_N"/>
    <property type="match status" value="1"/>
</dbReference>
<dbReference type="SMART" id="SM00064">
    <property type="entry name" value="FYVE"/>
    <property type="match status" value="1"/>
</dbReference>
<dbReference type="InterPro" id="IPR009091">
    <property type="entry name" value="RCC1/BLIP-II"/>
</dbReference>
<keyword evidence="4" id="KW-0862">Zinc</keyword>
<feature type="region of interest" description="Disordered" evidence="8">
    <location>
        <begin position="665"/>
        <end position="705"/>
    </location>
</feature>
<dbReference type="GO" id="GO:0008270">
    <property type="term" value="F:zinc ion binding"/>
    <property type="evidence" value="ECO:0007669"/>
    <property type="project" value="UniProtKB-KW"/>
</dbReference>
<evidence type="ECO:0000256" key="4">
    <source>
        <dbReference type="ARBA" id="ARBA00022833"/>
    </source>
</evidence>
<evidence type="ECO:0000259" key="10">
    <source>
        <dbReference type="PROSITE" id="PS51514"/>
    </source>
</evidence>
<dbReference type="Gene3D" id="3.30.40.10">
    <property type="entry name" value="Zinc/RING finger domain, C3HC4 (zinc finger)"/>
    <property type="match status" value="1"/>
</dbReference>
<dbReference type="STRING" id="81985.R0GBQ5"/>
<feature type="compositionally biased region" description="Low complexity" evidence="8">
    <location>
        <begin position="666"/>
        <end position="681"/>
    </location>
</feature>
<feature type="compositionally biased region" description="Low complexity" evidence="8">
    <location>
        <begin position="325"/>
        <end position="339"/>
    </location>
</feature>
<dbReference type="InterPro" id="IPR013083">
    <property type="entry name" value="Znf_RING/FYVE/PHD"/>
</dbReference>
<dbReference type="PROSITE" id="PS50012">
    <property type="entry name" value="RCC1_3"/>
    <property type="match status" value="4"/>
</dbReference>
<dbReference type="CDD" id="cd00065">
    <property type="entry name" value="FYVE_like_SF"/>
    <property type="match status" value="1"/>
</dbReference>
<keyword evidence="12" id="KW-1185">Reference proteome</keyword>
<gene>
    <name evidence="11" type="ORF">CARUB_v100164060mg</name>
</gene>
<dbReference type="Gene3D" id="2.130.10.30">
    <property type="entry name" value="Regulator of chromosome condensation 1/beta-lactamase-inhibitor protein II"/>
    <property type="match status" value="1"/>
</dbReference>
<evidence type="ECO:0000256" key="6">
    <source>
        <dbReference type="PROSITE-ProRule" id="PRU00235"/>
    </source>
</evidence>
<evidence type="ECO:0000256" key="8">
    <source>
        <dbReference type="SAM" id="MobiDB-lite"/>
    </source>
</evidence>
<evidence type="ECO:0000256" key="5">
    <source>
        <dbReference type="PROSITE-ProRule" id="PRU00091"/>
    </source>
</evidence>
<evidence type="ECO:0000313" key="11">
    <source>
        <dbReference type="EMBL" id="EOA33167.1"/>
    </source>
</evidence>
<keyword evidence="2" id="KW-0677">Repeat</keyword>
<evidence type="ECO:0000313" key="12">
    <source>
        <dbReference type="Proteomes" id="UP000029121"/>
    </source>
</evidence>
<evidence type="ECO:0000256" key="2">
    <source>
        <dbReference type="ARBA" id="ARBA00022737"/>
    </source>
</evidence>
<sequence length="705" mass="76562">HWIPKRVSGPLEGLQVLSVACGTWHSAVATANGKLFTFGDGAFGVLGHGNRESVSYPKEVQSLNGLKTVKVACSVWHTAAIVEVMGQTGTSMSSRKLFTWGDGDKNRLGHGNKETYLFPTCVSSLIDYNFHKIACGHTFTVALTTSGHVFTMGGTAHGQLGNSVSDGKLPCLVQDRLVGEFVEEIACGDQHVAVLTSRSEVFTWGRGANGRLGHGDTEDKRTPTLVEALRDRHVKSLSCGSNFTSSICIHKWVSGADQSICSGCRQAFGFTRKRHNCYNCGLVHCHACSSKKALKAALAPTPGKPHRVCDACYSKLKAAESGYTSNANRNNVASSSRSVDGSVRIDKETTRTSKVLLSAATNSVRSSLKHGSIPESSNARASQVPSLQQLKDIAFPSPLSAIQNAFKPVVAPSTTPPRLLVVGQSCPSPPPPVRSSSPYARRQSPPRTSGFSRSVVDSLKKTNEVMNQEMTKLQSQVKNLKQRCNNQGTEIERFQKAAKEAYEVAAKQSSKHKAATEALKSVAEQLKGLKDKLPPEESEAFESINSQAEAYLNANETSETLTTSGQEQQETYSSTNTYQDQKVSSNSSITETSNSSRPQSSEASSSRTSGKESKEQFEPGVYVTYEVDMHGNKIFRRVRFSKKRFDEQQAEDWWTKNKERLLKCYSSTSTTSSNPTASDSPIAPPPPSDLSEPEQNNEKEPDSET</sequence>
<dbReference type="SUPFAM" id="SSF57903">
    <property type="entry name" value="FYVE/PHD zinc finger"/>
    <property type="match status" value="1"/>
</dbReference>
<dbReference type="Pfam" id="PF01363">
    <property type="entry name" value="FYVE"/>
    <property type="match status" value="1"/>
</dbReference>
<dbReference type="InterPro" id="IPR058923">
    <property type="entry name" value="RCC1-like_dom"/>
</dbReference>
<dbReference type="PROSITE" id="PS50178">
    <property type="entry name" value="ZF_FYVE"/>
    <property type="match status" value="1"/>
</dbReference>
<keyword evidence="1" id="KW-0479">Metal-binding</keyword>
<dbReference type="PANTHER" id="PTHR22870">
    <property type="entry name" value="REGULATOR OF CHROMOSOME CONDENSATION"/>
    <property type="match status" value="1"/>
</dbReference>
<organism evidence="11 12">
    <name type="scientific">Capsella rubella</name>
    <dbReference type="NCBI Taxonomy" id="81985"/>
    <lineage>
        <taxon>Eukaryota</taxon>
        <taxon>Viridiplantae</taxon>
        <taxon>Streptophyta</taxon>
        <taxon>Embryophyta</taxon>
        <taxon>Tracheophyta</taxon>
        <taxon>Spermatophyta</taxon>
        <taxon>Magnoliopsida</taxon>
        <taxon>eudicotyledons</taxon>
        <taxon>Gunneridae</taxon>
        <taxon>Pentapetalae</taxon>
        <taxon>rosids</taxon>
        <taxon>malvids</taxon>
        <taxon>Brassicales</taxon>
        <taxon>Brassicaceae</taxon>
        <taxon>Camelineae</taxon>
        <taxon>Capsella</taxon>
    </lineage>
</organism>
<feature type="repeat" description="RCC1" evidence="6">
    <location>
        <begin position="199"/>
        <end position="250"/>
    </location>
</feature>
<feature type="region of interest" description="Disordered" evidence="8">
    <location>
        <begin position="556"/>
        <end position="617"/>
    </location>
</feature>
<dbReference type="InterPro" id="IPR051210">
    <property type="entry name" value="Ub_ligase/GEF_domain"/>
</dbReference>
<accession>R0GBQ5</accession>
<feature type="compositionally biased region" description="Low complexity" evidence="8">
    <location>
        <begin position="584"/>
        <end position="608"/>
    </location>
</feature>
<evidence type="ECO:0000256" key="3">
    <source>
        <dbReference type="ARBA" id="ARBA00022771"/>
    </source>
</evidence>
<name>R0GBQ5_9BRAS</name>
<feature type="repeat" description="RCC1" evidence="6">
    <location>
        <begin position="33"/>
        <end position="84"/>
    </location>
</feature>
<dbReference type="SUPFAM" id="SSF50985">
    <property type="entry name" value="RCC1/BLIP-II"/>
    <property type="match status" value="1"/>
</dbReference>
<evidence type="ECO:0000256" key="7">
    <source>
        <dbReference type="SAM" id="Coils"/>
    </source>
</evidence>
<feature type="region of interest" description="Disordered" evidence="8">
    <location>
        <begin position="423"/>
        <end position="453"/>
    </location>
</feature>
<dbReference type="eggNOG" id="ENOG502QVGP">
    <property type="taxonomic scope" value="Eukaryota"/>
</dbReference>
<dbReference type="InterPro" id="IPR017455">
    <property type="entry name" value="Znf_FYVE-rel"/>
</dbReference>
<dbReference type="InterPro" id="IPR027988">
    <property type="entry name" value="BRX_N"/>
</dbReference>
<feature type="domain" description="FYVE-type" evidence="9">
    <location>
        <begin position="255"/>
        <end position="317"/>
    </location>
</feature>
<proteinExistence type="predicted"/>
<feature type="compositionally biased region" description="Polar residues" evidence="8">
    <location>
        <begin position="556"/>
        <end position="583"/>
    </location>
</feature>